<dbReference type="SUPFAM" id="SSF53649">
    <property type="entry name" value="Alkaline phosphatase-like"/>
    <property type="match status" value="1"/>
</dbReference>
<keyword evidence="6" id="KW-0732">Signal</keyword>
<dbReference type="InterPro" id="IPR000917">
    <property type="entry name" value="Sulfatase_N"/>
</dbReference>
<dbReference type="InterPro" id="IPR017850">
    <property type="entry name" value="Alkaline_phosphatase_core_sf"/>
</dbReference>
<evidence type="ECO:0000256" key="2">
    <source>
        <dbReference type="ARBA" id="ARBA00008779"/>
    </source>
</evidence>
<dbReference type="Proteomes" id="UP001208570">
    <property type="component" value="Unassembled WGS sequence"/>
</dbReference>
<evidence type="ECO:0000256" key="1">
    <source>
        <dbReference type="ARBA" id="ARBA00001913"/>
    </source>
</evidence>
<keyword evidence="4" id="KW-0106">Calcium</keyword>
<evidence type="ECO:0000256" key="6">
    <source>
        <dbReference type="SAM" id="SignalP"/>
    </source>
</evidence>
<evidence type="ECO:0000256" key="5">
    <source>
        <dbReference type="ARBA" id="ARBA00023180"/>
    </source>
</evidence>
<sequence length="186" mass="20611">MMTKGQFLLIIILFSLKLSSSISNQPHVVYFMADDLGWNDVGIHNRHIHTPALDKMAAEGLELTQSYVLPVCSPSRAIVKTIFCFVIVFDRLVSLLDKRTVHFSLSDKTGLPDLFSLCLRFADFRDNQTAVNDQQGIYSTNGGQPLFGGNNYPLRGGKLTLWEGGTKSVTLLSGGYLKGRKGQLTR</sequence>
<proteinExistence type="inferred from homology"/>
<dbReference type="PANTHER" id="PTHR10342">
    <property type="entry name" value="ARYLSULFATASE"/>
    <property type="match status" value="1"/>
</dbReference>
<comment type="cofactor">
    <cofactor evidence="1">
        <name>Ca(2+)</name>
        <dbReference type="ChEBI" id="CHEBI:29108"/>
    </cofactor>
</comment>
<name>A0AAD9K7X5_9ANNE</name>
<evidence type="ECO:0000313" key="8">
    <source>
        <dbReference type="EMBL" id="KAK2166609.1"/>
    </source>
</evidence>
<dbReference type="AlphaFoldDB" id="A0AAD9K7X5"/>
<dbReference type="Gene3D" id="3.40.720.10">
    <property type="entry name" value="Alkaline Phosphatase, subunit A"/>
    <property type="match status" value="2"/>
</dbReference>
<keyword evidence="3" id="KW-0479">Metal-binding</keyword>
<gene>
    <name evidence="8" type="ORF">LSH36_37g05029</name>
</gene>
<evidence type="ECO:0000256" key="4">
    <source>
        <dbReference type="ARBA" id="ARBA00022837"/>
    </source>
</evidence>
<dbReference type="GO" id="GO:0008484">
    <property type="term" value="F:sulfuric ester hydrolase activity"/>
    <property type="evidence" value="ECO:0007669"/>
    <property type="project" value="InterPro"/>
</dbReference>
<dbReference type="GO" id="GO:0046872">
    <property type="term" value="F:metal ion binding"/>
    <property type="evidence" value="ECO:0007669"/>
    <property type="project" value="UniProtKB-KW"/>
</dbReference>
<keyword evidence="5" id="KW-0325">Glycoprotein</keyword>
<evidence type="ECO:0000259" key="7">
    <source>
        <dbReference type="Pfam" id="PF00884"/>
    </source>
</evidence>
<keyword evidence="9" id="KW-1185">Reference proteome</keyword>
<dbReference type="InterPro" id="IPR047115">
    <property type="entry name" value="ARSB"/>
</dbReference>
<comment type="caution">
    <text evidence="8">The sequence shown here is derived from an EMBL/GenBank/DDBJ whole genome shotgun (WGS) entry which is preliminary data.</text>
</comment>
<comment type="similarity">
    <text evidence="2">Belongs to the sulfatase family.</text>
</comment>
<reference evidence="8" key="1">
    <citation type="journal article" date="2023" name="Mol. Biol. Evol.">
        <title>Third-Generation Sequencing Reveals the Adaptive Role of the Epigenome in Three Deep-Sea Polychaetes.</title>
        <authorList>
            <person name="Perez M."/>
            <person name="Aroh O."/>
            <person name="Sun Y."/>
            <person name="Lan Y."/>
            <person name="Juniper S.K."/>
            <person name="Young C.R."/>
            <person name="Angers B."/>
            <person name="Qian P.Y."/>
        </authorList>
    </citation>
    <scope>NUCLEOTIDE SEQUENCE</scope>
    <source>
        <strain evidence="8">P08H-3</strain>
    </source>
</reference>
<organism evidence="8 9">
    <name type="scientific">Paralvinella palmiformis</name>
    <dbReference type="NCBI Taxonomy" id="53620"/>
    <lineage>
        <taxon>Eukaryota</taxon>
        <taxon>Metazoa</taxon>
        <taxon>Spiralia</taxon>
        <taxon>Lophotrochozoa</taxon>
        <taxon>Annelida</taxon>
        <taxon>Polychaeta</taxon>
        <taxon>Sedentaria</taxon>
        <taxon>Canalipalpata</taxon>
        <taxon>Terebellida</taxon>
        <taxon>Terebelliformia</taxon>
        <taxon>Alvinellidae</taxon>
        <taxon>Paralvinella</taxon>
    </lineage>
</organism>
<evidence type="ECO:0000313" key="9">
    <source>
        <dbReference type="Proteomes" id="UP001208570"/>
    </source>
</evidence>
<feature type="signal peptide" evidence="6">
    <location>
        <begin position="1"/>
        <end position="21"/>
    </location>
</feature>
<feature type="domain" description="Sulfatase N-terminal" evidence="7">
    <location>
        <begin position="26"/>
        <end position="77"/>
    </location>
</feature>
<evidence type="ECO:0000256" key="3">
    <source>
        <dbReference type="ARBA" id="ARBA00022723"/>
    </source>
</evidence>
<dbReference type="PANTHER" id="PTHR10342:SF274">
    <property type="entry name" value="ARYLSULFATASE B"/>
    <property type="match status" value="1"/>
</dbReference>
<feature type="chain" id="PRO_5041942301" description="Sulfatase N-terminal domain-containing protein" evidence="6">
    <location>
        <begin position="22"/>
        <end position="186"/>
    </location>
</feature>
<dbReference type="EMBL" id="JAODUP010000037">
    <property type="protein sequence ID" value="KAK2166609.1"/>
    <property type="molecule type" value="Genomic_DNA"/>
</dbReference>
<dbReference type="Pfam" id="PF00884">
    <property type="entry name" value="Sulfatase"/>
    <property type="match status" value="1"/>
</dbReference>
<accession>A0AAD9K7X5</accession>
<protein>
    <recommendedName>
        <fullName evidence="7">Sulfatase N-terminal domain-containing protein</fullName>
    </recommendedName>
</protein>